<feature type="transmembrane region" description="Helical" evidence="6">
    <location>
        <begin position="98"/>
        <end position="115"/>
    </location>
</feature>
<dbReference type="PANTHER" id="PTHR11814">
    <property type="entry name" value="SULFATE TRANSPORTER"/>
    <property type="match status" value="1"/>
</dbReference>
<comment type="subcellular location">
    <subcellularLocation>
        <location evidence="1">Membrane</location>
        <topology evidence="1">Multi-pass membrane protein</topology>
    </subcellularLocation>
</comment>
<feature type="domain" description="STAS" evidence="7">
    <location>
        <begin position="511"/>
        <end position="702"/>
    </location>
</feature>
<feature type="transmembrane region" description="Helical" evidence="6">
    <location>
        <begin position="274"/>
        <end position="293"/>
    </location>
</feature>
<proteinExistence type="predicted"/>
<protein>
    <recommendedName>
        <fullName evidence="7">STAS domain-containing protein</fullName>
    </recommendedName>
</protein>
<dbReference type="InterPro" id="IPR011547">
    <property type="entry name" value="SLC26A/SulP_dom"/>
</dbReference>
<dbReference type="InterPro" id="IPR001902">
    <property type="entry name" value="SLC26A/SulP_fam"/>
</dbReference>
<dbReference type="PROSITE" id="PS50801">
    <property type="entry name" value="STAS"/>
    <property type="match status" value="1"/>
</dbReference>
<feature type="transmembrane region" description="Helical" evidence="6">
    <location>
        <begin position="214"/>
        <end position="233"/>
    </location>
</feature>
<dbReference type="GeneTree" id="ENSGT01150000286920"/>
<feature type="region of interest" description="Disordered" evidence="5">
    <location>
        <begin position="578"/>
        <end position="599"/>
    </location>
</feature>
<organism evidence="8 9">
    <name type="scientific">Oncorhynchus tshawytscha</name>
    <name type="common">Chinook salmon</name>
    <name type="synonym">Salmo tshawytscha</name>
    <dbReference type="NCBI Taxonomy" id="74940"/>
    <lineage>
        <taxon>Eukaryota</taxon>
        <taxon>Metazoa</taxon>
        <taxon>Chordata</taxon>
        <taxon>Craniata</taxon>
        <taxon>Vertebrata</taxon>
        <taxon>Euteleostomi</taxon>
        <taxon>Actinopterygii</taxon>
        <taxon>Neopterygii</taxon>
        <taxon>Teleostei</taxon>
        <taxon>Protacanthopterygii</taxon>
        <taxon>Salmoniformes</taxon>
        <taxon>Salmonidae</taxon>
        <taxon>Salmoninae</taxon>
        <taxon>Oncorhynchus</taxon>
    </lineage>
</organism>
<reference evidence="8" key="1">
    <citation type="submission" date="2025-08" db="UniProtKB">
        <authorList>
            <consortium name="Ensembl"/>
        </authorList>
    </citation>
    <scope>IDENTIFICATION</scope>
</reference>
<dbReference type="Pfam" id="PF01740">
    <property type="entry name" value="STAS"/>
    <property type="match status" value="1"/>
</dbReference>
<feature type="transmembrane region" description="Helical" evidence="6">
    <location>
        <begin position="122"/>
        <end position="140"/>
    </location>
</feature>
<keyword evidence="2 6" id="KW-0812">Transmembrane</keyword>
<keyword evidence="3 6" id="KW-1133">Transmembrane helix</keyword>
<feature type="transmembrane region" description="Helical" evidence="6">
    <location>
        <begin position="68"/>
        <end position="92"/>
    </location>
</feature>
<dbReference type="GO" id="GO:0016020">
    <property type="term" value="C:membrane"/>
    <property type="evidence" value="ECO:0007669"/>
    <property type="project" value="UniProtKB-SubCell"/>
</dbReference>
<dbReference type="Proteomes" id="UP000694402">
    <property type="component" value="Unassembled WGS sequence"/>
</dbReference>
<dbReference type="NCBIfam" id="TIGR00815">
    <property type="entry name" value="sulP"/>
    <property type="match status" value="1"/>
</dbReference>
<evidence type="ECO:0000256" key="5">
    <source>
        <dbReference type="SAM" id="MobiDB-lite"/>
    </source>
</evidence>
<dbReference type="InterPro" id="IPR036513">
    <property type="entry name" value="STAS_dom_sf"/>
</dbReference>
<evidence type="ECO:0000256" key="6">
    <source>
        <dbReference type="SAM" id="Phobius"/>
    </source>
</evidence>
<dbReference type="AlphaFoldDB" id="A0A8C8GMU6"/>
<evidence type="ECO:0000256" key="2">
    <source>
        <dbReference type="ARBA" id="ARBA00022692"/>
    </source>
</evidence>
<dbReference type="InterPro" id="IPR002645">
    <property type="entry name" value="STAS_dom"/>
</dbReference>
<feature type="transmembrane region" description="Helical" evidence="6">
    <location>
        <begin position="160"/>
        <end position="179"/>
    </location>
</feature>
<feature type="transmembrane region" description="Helical" evidence="6">
    <location>
        <begin position="456"/>
        <end position="480"/>
    </location>
</feature>
<reference evidence="8" key="2">
    <citation type="submission" date="2025-09" db="UniProtKB">
        <authorList>
            <consortium name="Ensembl"/>
        </authorList>
    </citation>
    <scope>IDENTIFICATION</scope>
</reference>
<evidence type="ECO:0000313" key="8">
    <source>
        <dbReference type="Ensembl" id="ENSOTSP00005051027.1"/>
    </source>
</evidence>
<dbReference type="CDD" id="cd07042">
    <property type="entry name" value="STAS_SulP_like_sulfate_transporter"/>
    <property type="match status" value="1"/>
</dbReference>
<dbReference type="GO" id="GO:0055085">
    <property type="term" value="P:transmembrane transport"/>
    <property type="evidence" value="ECO:0007669"/>
    <property type="project" value="InterPro"/>
</dbReference>
<dbReference type="Pfam" id="PF00916">
    <property type="entry name" value="Sulfate_transp"/>
    <property type="match status" value="1"/>
</dbReference>
<gene>
    <name evidence="8" type="primary">LOC112216967</name>
</gene>
<dbReference type="Gene3D" id="3.30.750.24">
    <property type="entry name" value="STAS domain"/>
    <property type="match status" value="1"/>
</dbReference>
<sequence length="740" mass="81899">MKQYVVARPLYSEDAFADEHEKIHRHHKTLRHHVKQYFTCDLKRAKNAALSLLPFIGWMRIYQLKEWLLSDIVSGVSTGLVAVLQGLAYSLLASLPPWYGLFTAFFPVIIYFFLGTSRHISVGAFPVLSLMVGAVVTRLVPDEGPPINITGFEGLTSDEQRVMVAASVTFLMGIMQLAMGLLQVGFIVMYLSDTLVSGFTTAAAIHILVSQLKFVLGLVVPGLSGPLSIIYTLEKIFVQIEKTNVCDLVTSILIMVVVFIVKEINDRYKAKLPVPIPIEVIMTVIACGVSYAFNFRVIYKVDVVGRIPVGYESPMAPNMQIFGETAVEAFPMAIVGFAVAFSVAKVYSVKHDYIIDGNQELIAFGASNIVGAAFKSFAASTALSRSAVQESTGGKTQIAGLLSALIVMVVTLAIGFLLEPLPKSVLGAVVIVNLKGMLMQIREVPYLWRRDRPDCVVWVVTCLASILLGLDLGLAVGLGIELLTVVFRAQFPRCSVLANITGTDIYKDRKDYMSIYEPEGVKIFRIPSPIFFANIDFFRGKLVEAVGFNPLRVLRKRNKALRTIRKLLKKGELQMTSVSSGITSTNKESEDESNMEELDQPSDFKDLPVQVNWNSELPANIQVPRVDVHSLILDFSAVSFLDISALKGLKAALKELIRVEVEVYIVACDEYILEKLHSCKFFDDEVKSSMFFLTLHDAMLHILEKHPVNSEKTKVSTIHGNQCNGVSSLRSRDKFVHVSN</sequence>
<evidence type="ECO:0000313" key="9">
    <source>
        <dbReference type="Proteomes" id="UP000694402"/>
    </source>
</evidence>
<evidence type="ECO:0000256" key="4">
    <source>
        <dbReference type="ARBA" id="ARBA00023136"/>
    </source>
</evidence>
<dbReference type="Ensembl" id="ENSOTST00005055551.2">
    <property type="protein sequence ID" value="ENSOTSP00005051027.1"/>
    <property type="gene ID" value="ENSOTSG00005021064.2"/>
</dbReference>
<feature type="transmembrane region" description="Helical" evidence="6">
    <location>
        <begin position="329"/>
        <end position="349"/>
    </location>
</feature>
<evidence type="ECO:0000259" key="7">
    <source>
        <dbReference type="PROSITE" id="PS50801"/>
    </source>
</evidence>
<feature type="transmembrane region" description="Helical" evidence="6">
    <location>
        <begin position="186"/>
        <end position="208"/>
    </location>
</feature>
<feature type="transmembrane region" description="Helical" evidence="6">
    <location>
        <begin position="245"/>
        <end position="262"/>
    </location>
</feature>
<feature type="compositionally biased region" description="Acidic residues" evidence="5">
    <location>
        <begin position="589"/>
        <end position="599"/>
    </location>
</feature>
<dbReference type="SUPFAM" id="SSF52091">
    <property type="entry name" value="SpoIIaa-like"/>
    <property type="match status" value="1"/>
</dbReference>
<name>A0A8C8GMU6_ONCTS</name>
<feature type="transmembrane region" description="Helical" evidence="6">
    <location>
        <begin position="398"/>
        <end position="418"/>
    </location>
</feature>
<keyword evidence="9" id="KW-1185">Reference proteome</keyword>
<keyword evidence="4 6" id="KW-0472">Membrane</keyword>
<evidence type="ECO:0000256" key="1">
    <source>
        <dbReference type="ARBA" id="ARBA00004141"/>
    </source>
</evidence>
<evidence type="ECO:0000256" key="3">
    <source>
        <dbReference type="ARBA" id="ARBA00022989"/>
    </source>
</evidence>
<accession>A0A8C8GMU6</accession>